<feature type="chain" id="PRO_5039100029" evidence="1">
    <location>
        <begin position="20"/>
        <end position="173"/>
    </location>
</feature>
<evidence type="ECO:0000256" key="1">
    <source>
        <dbReference type="SAM" id="SignalP"/>
    </source>
</evidence>
<protein>
    <submittedName>
        <fullName evidence="3">SnoaL-like domain-containing protein</fullName>
    </submittedName>
</protein>
<evidence type="ECO:0000259" key="2">
    <source>
        <dbReference type="Pfam" id="PF13577"/>
    </source>
</evidence>
<dbReference type="OrthoDB" id="4941530at2"/>
<dbReference type="PROSITE" id="PS51257">
    <property type="entry name" value="PROKAR_LIPOPROTEIN"/>
    <property type="match status" value="1"/>
</dbReference>
<name>A0A285M2G3_9NOCA</name>
<dbReference type="EMBL" id="OBEG01000010">
    <property type="protein sequence ID" value="SNY89721.1"/>
    <property type="molecule type" value="Genomic_DNA"/>
</dbReference>
<sequence length="173" mass="18673">MKKISLVLPLALLSIAVLAACSSTSTAADPERREIRELLDRNHITALVDRLGQVLDEGAFEDFREIYTADATASTPGGTARGVDAMIAQAGRSHSADKKIQHFISNVIVDVRGDTAAVRANLLATFAPAAEGTLTEPKYTLGEIYSFDAVRTAEGWRLSRVQSTPQWAIGTRF</sequence>
<feature type="domain" description="SnoaL-like" evidence="2">
    <location>
        <begin position="36"/>
        <end position="161"/>
    </location>
</feature>
<keyword evidence="4" id="KW-1185">Reference proteome</keyword>
<dbReference type="AlphaFoldDB" id="A0A285M2G3"/>
<feature type="signal peptide" evidence="1">
    <location>
        <begin position="1"/>
        <end position="19"/>
    </location>
</feature>
<dbReference type="RefSeq" id="WP_097248385.1">
    <property type="nucleotide sequence ID" value="NZ_OBEG01000010.1"/>
</dbReference>
<dbReference type="SUPFAM" id="SSF54427">
    <property type="entry name" value="NTF2-like"/>
    <property type="match status" value="1"/>
</dbReference>
<evidence type="ECO:0000313" key="3">
    <source>
        <dbReference type="EMBL" id="SNY89721.1"/>
    </source>
</evidence>
<evidence type="ECO:0000313" key="4">
    <source>
        <dbReference type="Proteomes" id="UP000219565"/>
    </source>
</evidence>
<dbReference type="Gene3D" id="3.10.450.50">
    <property type="match status" value="1"/>
</dbReference>
<proteinExistence type="predicted"/>
<dbReference type="Proteomes" id="UP000219565">
    <property type="component" value="Unassembled WGS sequence"/>
</dbReference>
<dbReference type="Pfam" id="PF13577">
    <property type="entry name" value="SnoaL_4"/>
    <property type="match status" value="1"/>
</dbReference>
<dbReference type="STRING" id="1379680.GCA_001612615_06831"/>
<accession>A0A285M2G3</accession>
<keyword evidence="1" id="KW-0732">Signal</keyword>
<reference evidence="3 4" key="1">
    <citation type="submission" date="2017-09" db="EMBL/GenBank/DDBJ databases">
        <authorList>
            <person name="Ehlers B."/>
            <person name="Leendertz F.H."/>
        </authorList>
    </citation>
    <scope>NUCLEOTIDE SEQUENCE [LARGE SCALE GENOMIC DNA]</scope>
    <source>
        <strain evidence="3 4">DSM 45537</strain>
    </source>
</reference>
<organism evidence="3 4">
    <name type="scientific">Nocardia amikacinitolerans</name>
    <dbReference type="NCBI Taxonomy" id="756689"/>
    <lineage>
        <taxon>Bacteria</taxon>
        <taxon>Bacillati</taxon>
        <taxon>Actinomycetota</taxon>
        <taxon>Actinomycetes</taxon>
        <taxon>Mycobacteriales</taxon>
        <taxon>Nocardiaceae</taxon>
        <taxon>Nocardia</taxon>
    </lineage>
</organism>
<dbReference type="InterPro" id="IPR037401">
    <property type="entry name" value="SnoaL-like"/>
</dbReference>
<dbReference type="InterPro" id="IPR032710">
    <property type="entry name" value="NTF2-like_dom_sf"/>
</dbReference>
<gene>
    <name evidence="3" type="ORF">SAMN04244553_0035</name>
</gene>